<comment type="caution">
    <text evidence="8">The sequence shown here is derived from an EMBL/GenBank/DDBJ whole genome shotgun (WGS) entry which is preliminary data.</text>
</comment>
<gene>
    <name evidence="8" type="ORF">DB88DRAFT_434870</name>
</gene>
<evidence type="ECO:0000259" key="7">
    <source>
        <dbReference type="Pfam" id="PF24527"/>
    </source>
</evidence>
<dbReference type="AlphaFoldDB" id="A0AAD9FWN6"/>
<feature type="domain" description="Nucleoporin POM152 N-terminal transmembrane" evidence="4">
    <location>
        <begin position="42"/>
        <end position="134"/>
    </location>
</feature>
<sequence>MSASSRIGTPIKSGESSRPASSYYSFPPPPSPVIPTSWLAPHEQRWFFVSLFGLIETIKVWDILAPYFIFSPEPTWSSALRVQGPVTALGWTAFEVGVFAAVALLRIPMLSPSGKQLVLLSAGLILWNLTCWFVAEPGPFFQSIHLIGPTALGAEWYWNWFYALKRWREPSHLAGVHKIRLLPYSTATLNPLSLSYCIPPDSPQTIYVPIVFNNSLPNEVSYYIRSLETGHAEVKTLAGSALKKATQPRSKHLLTEGEDEDEDTDIPETDTLSALILKSNDLDVAKLPSVKPHDSLTLVPPKLSSTQQVLFLPVDHPSVVSLKSVLDRHGDRFHITPHKEAVVIECPTGGHFVEESQGQLIKRPSKPQPAELRCQGAEEVVQFQARGVGPLRVGWKKKSKDAQTHGVIEGIEAEEEIDSTDSLALSRKERVSRTHTVPLRVSHDRPGIYTVSLTSVADSLHNTYTPSGPAAERVFNVIPQPSARLDCTGPKELLVGQRTSLAVHLSGLSTEPVEVLYSFTSLNGDTTQRSYKTNRKQESIFVSEPGRYTLLGMKGPCGGVVMEPSSCLVQLVPLPSLDMKVETLHECAMDVGATASFDFSGIPPFVVEYTEQRDRHRPVTRTAQFRGYAGDIVLTPEQEGEYTYTFVSLGDAKYSHVKLNQSPIKQTVHPLASVELLGLRRQRLYACSGDEVEIEFAAKGANPLSLTYHVSYNGRTTNATWTGPPGRHFMRVSVPPELSGAGGSSGRMAITLLSIEDGNGCARRLPAPTVDVEVNRQKPTLRFAKSEKLIITEGQSVKAPLRLTGTAPWEVTYSVNGKPRTVTMRDPNNALTFDQKGEYKLLKVKDANCPGDVLDEADYEIDFKPRPSVRLGSPDDQGKGLMKKTEFCAGEEDQVAFVFSGQAPFELGYSYSADGRVSRHTLKSAQDTGILHLAAEPGTHRYDFMDLKDSNYANIPVHIVVDHHVHSRPSVSFSKTNSRPICLDSHLSGDAKVKLEGRAPFKLEVSVRRPASSKVETFSVDVKGHEWVLDVPFIVKDVGRHEVTISSVKDASGCAWDIREADILSTTVEVVESARIVPVSSAKDLCVGDTLDFLLQGKAPWTVEYEWLGKSHKVSSSASRFSRYAEYPGSFSVKSVALKDNQCKRKIDDMERIVHPLPSVKIQEGIQSLREGDEPAAFSVRFTGTAPFSFTYTRSELVGTKWKVVETQTVTDIMQDTYTISSSLPGDYTVTSVSDRFCRYPPLSKGREIK</sequence>
<dbReference type="InterPro" id="IPR056540">
    <property type="entry name" value="TMD_POM152"/>
</dbReference>
<dbReference type="InterPro" id="IPR056541">
    <property type="entry name" value="Ig-like_POM152"/>
</dbReference>
<reference evidence="8" key="1">
    <citation type="submission" date="2023-02" db="EMBL/GenBank/DDBJ databases">
        <title>Identification and recombinant expression of a fungal hydrolase from Papiliotrema laurentii that hydrolyzes apple cutin and clears colloidal polyester polyurethane.</title>
        <authorList>
            <consortium name="DOE Joint Genome Institute"/>
            <person name="Roman V.A."/>
            <person name="Bojanowski C."/>
            <person name="Crable B.R."/>
            <person name="Wagner D.N."/>
            <person name="Hung C.S."/>
            <person name="Nadeau L.J."/>
            <person name="Schratz L."/>
            <person name="Haridas S."/>
            <person name="Pangilinan J."/>
            <person name="Lipzen A."/>
            <person name="Na H."/>
            <person name="Yan M."/>
            <person name="Ng V."/>
            <person name="Grigoriev I.V."/>
            <person name="Spatafora J.W."/>
            <person name="Barlow D."/>
            <person name="Biffinger J."/>
            <person name="Kelley-Loughnane N."/>
            <person name="Varaljay V.A."/>
            <person name="Crookes-Goodson W.J."/>
        </authorList>
    </citation>
    <scope>NUCLEOTIDE SEQUENCE</scope>
    <source>
        <strain evidence="8">5307AH</strain>
    </source>
</reference>
<keyword evidence="2" id="KW-0472">Membrane</keyword>
<dbReference type="EMBL" id="JAODAN010000001">
    <property type="protein sequence ID" value="KAK1927603.1"/>
    <property type="molecule type" value="Genomic_DNA"/>
</dbReference>
<evidence type="ECO:0000256" key="2">
    <source>
        <dbReference type="SAM" id="Phobius"/>
    </source>
</evidence>
<dbReference type="GO" id="GO:0006606">
    <property type="term" value="P:protein import into nucleus"/>
    <property type="evidence" value="ECO:0007669"/>
    <property type="project" value="TreeGrafter"/>
</dbReference>
<evidence type="ECO:0000259" key="4">
    <source>
        <dbReference type="Pfam" id="PF24097"/>
    </source>
</evidence>
<dbReference type="GO" id="GO:0006999">
    <property type="term" value="P:nuclear pore organization"/>
    <property type="evidence" value="ECO:0007669"/>
    <property type="project" value="TreeGrafter"/>
</dbReference>
<dbReference type="InterPro" id="IPR056542">
    <property type="entry name" value="Ig-like_POM152_1st"/>
</dbReference>
<dbReference type="InterPro" id="IPR056543">
    <property type="entry name" value="Ig-like_POM152_9th"/>
</dbReference>
<feature type="domain" description="Nucleoporin POM152 immunoglobulin-like" evidence="3">
    <location>
        <begin position="887"/>
        <end position="969"/>
    </location>
</feature>
<keyword evidence="9" id="KW-1185">Reference proteome</keyword>
<dbReference type="Pfam" id="PF24519">
    <property type="entry name" value="Ig-like_Pom152_1"/>
    <property type="match status" value="1"/>
</dbReference>
<feature type="compositionally biased region" description="Low complexity" evidence="1">
    <location>
        <begin position="13"/>
        <end position="23"/>
    </location>
</feature>
<dbReference type="GO" id="GO:0070762">
    <property type="term" value="C:nuclear pore transmembrane ring"/>
    <property type="evidence" value="ECO:0007669"/>
    <property type="project" value="TreeGrafter"/>
</dbReference>
<keyword evidence="2" id="KW-0812">Transmembrane</keyword>
<dbReference type="Pfam" id="PF23664">
    <property type="entry name" value="Ig_Pom152"/>
    <property type="match status" value="2"/>
</dbReference>
<protein>
    <submittedName>
        <fullName evidence="8">Uncharacterized protein</fullName>
    </submittedName>
</protein>
<evidence type="ECO:0000259" key="3">
    <source>
        <dbReference type="Pfam" id="PF23664"/>
    </source>
</evidence>
<feature type="domain" description="Nucleoporin POM152 first Ig-like" evidence="6">
    <location>
        <begin position="186"/>
        <end position="342"/>
    </location>
</feature>
<dbReference type="PANTHER" id="PTHR28206">
    <property type="entry name" value="NUCLEOPORIN POM152"/>
    <property type="match status" value="1"/>
</dbReference>
<dbReference type="InterPro" id="IPR056544">
    <property type="entry name" value="Ig_POM152"/>
</dbReference>
<name>A0AAD9FWN6_PAPLA</name>
<feature type="domain" description="Nucleoporin POM152 ninth Ig-like" evidence="7">
    <location>
        <begin position="1075"/>
        <end position="1150"/>
    </location>
</feature>
<feature type="transmembrane region" description="Helical" evidence="2">
    <location>
        <begin position="46"/>
        <end position="68"/>
    </location>
</feature>
<evidence type="ECO:0000259" key="6">
    <source>
        <dbReference type="Pfam" id="PF24519"/>
    </source>
</evidence>
<evidence type="ECO:0000256" key="1">
    <source>
        <dbReference type="SAM" id="MobiDB-lite"/>
    </source>
</evidence>
<dbReference type="InterPro" id="IPR037701">
    <property type="entry name" value="Pom152"/>
</dbReference>
<feature type="transmembrane region" description="Helical" evidence="2">
    <location>
        <begin position="117"/>
        <end position="135"/>
    </location>
</feature>
<organism evidence="8 9">
    <name type="scientific">Papiliotrema laurentii</name>
    <name type="common">Cryptococcus laurentii</name>
    <dbReference type="NCBI Taxonomy" id="5418"/>
    <lineage>
        <taxon>Eukaryota</taxon>
        <taxon>Fungi</taxon>
        <taxon>Dikarya</taxon>
        <taxon>Basidiomycota</taxon>
        <taxon>Agaricomycotina</taxon>
        <taxon>Tremellomycetes</taxon>
        <taxon>Tremellales</taxon>
        <taxon>Rhynchogastremaceae</taxon>
        <taxon>Papiliotrema</taxon>
    </lineage>
</organism>
<dbReference type="PANTHER" id="PTHR28206:SF1">
    <property type="entry name" value="NUCLEOPORIN POM152"/>
    <property type="match status" value="1"/>
</dbReference>
<dbReference type="GO" id="GO:0017056">
    <property type="term" value="F:structural constituent of nuclear pore"/>
    <property type="evidence" value="ECO:0007669"/>
    <property type="project" value="InterPro"/>
</dbReference>
<evidence type="ECO:0000313" key="8">
    <source>
        <dbReference type="EMBL" id="KAK1927603.1"/>
    </source>
</evidence>
<accession>A0AAD9FWN6</accession>
<feature type="transmembrane region" description="Helical" evidence="2">
    <location>
        <begin position="88"/>
        <end position="105"/>
    </location>
</feature>
<keyword evidence="2" id="KW-1133">Transmembrane helix</keyword>
<feature type="region of interest" description="Disordered" evidence="1">
    <location>
        <begin position="1"/>
        <end position="23"/>
    </location>
</feature>
<evidence type="ECO:0000313" key="9">
    <source>
        <dbReference type="Proteomes" id="UP001182556"/>
    </source>
</evidence>
<feature type="domain" description="Nucleoporin POM152 Ig-like" evidence="5">
    <location>
        <begin position="778"/>
        <end position="857"/>
    </location>
</feature>
<dbReference type="Pfam" id="PF24527">
    <property type="entry name" value="Ig-like_Pom152_9"/>
    <property type="match status" value="1"/>
</dbReference>
<evidence type="ECO:0000259" key="5">
    <source>
        <dbReference type="Pfam" id="PF24312"/>
    </source>
</evidence>
<dbReference type="Pfam" id="PF24312">
    <property type="entry name" value="Ig-like_POM152"/>
    <property type="match status" value="2"/>
</dbReference>
<dbReference type="Pfam" id="PF24097">
    <property type="entry name" value="TMD_POM152"/>
    <property type="match status" value="1"/>
</dbReference>
<feature type="domain" description="Nucleoporin POM152 Ig-like" evidence="5">
    <location>
        <begin position="481"/>
        <end position="567"/>
    </location>
</feature>
<feature type="domain" description="Nucleoporin POM152 immunoglobulin-like" evidence="3">
    <location>
        <begin position="573"/>
        <end position="673"/>
    </location>
</feature>
<dbReference type="Proteomes" id="UP001182556">
    <property type="component" value="Unassembled WGS sequence"/>
</dbReference>
<proteinExistence type="predicted"/>